<gene>
    <name evidence="1" type="ORF">L566_1688</name>
</gene>
<organism evidence="1 2">
    <name type="scientific">Bordetella pertussis CHLA-26</name>
    <dbReference type="NCBI Taxonomy" id="1331284"/>
    <lineage>
        <taxon>Bacteria</taxon>
        <taxon>Pseudomonadati</taxon>
        <taxon>Pseudomonadota</taxon>
        <taxon>Betaproteobacteria</taxon>
        <taxon>Burkholderiales</taxon>
        <taxon>Alcaligenaceae</taxon>
        <taxon>Bordetella</taxon>
    </lineage>
</organism>
<dbReference type="AlphaFoldDB" id="A0AAI9J275"/>
<protein>
    <submittedName>
        <fullName evidence="1">Uncharacterized protein</fullName>
    </submittedName>
</protein>
<evidence type="ECO:0000313" key="1">
    <source>
        <dbReference type="EMBL" id="ETH30574.1"/>
    </source>
</evidence>
<dbReference type="EMBL" id="AXSB02000027">
    <property type="protein sequence ID" value="ETH30574.1"/>
    <property type="molecule type" value="Genomic_DNA"/>
</dbReference>
<accession>A0AAI9J275</accession>
<evidence type="ECO:0000313" key="2">
    <source>
        <dbReference type="Proteomes" id="UP000018679"/>
    </source>
</evidence>
<comment type="caution">
    <text evidence="1">The sequence shown here is derived from an EMBL/GenBank/DDBJ whole genome shotgun (WGS) entry which is preliminary data.</text>
</comment>
<dbReference type="Proteomes" id="UP000018679">
    <property type="component" value="Unassembled WGS sequence"/>
</dbReference>
<sequence length="63" mass="6975">MLDKGHDAGAVRKKEESKHDFTFLPGFTRGNPITRHKTAPCRPVAPELQNNSIHGRPILCVAI</sequence>
<name>A0AAI9J275_BORPT</name>
<proteinExistence type="predicted"/>
<reference evidence="1 2" key="1">
    <citation type="journal article" date="2013" name="Genome Announc.">
        <title>Genome Sequences of 28 Bordetella pertussis U.S. Outbreak Strains Dating from 2010 to 2012.</title>
        <authorList>
            <person name="Harvill E.T."/>
            <person name="Goodfield L.L."/>
            <person name="Ivanov Y."/>
            <person name="Meyer J.A."/>
            <person name="Newth C."/>
            <person name="Cassiday P."/>
            <person name="Tondella M.L."/>
            <person name="Liao P."/>
            <person name="Zimmerman J."/>
            <person name="Meert K."/>
            <person name="Wessel D."/>
            <person name="Berger J."/>
            <person name="Dean J.M."/>
            <person name="Holubkov R."/>
            <person name="Burr J."/>
            <person name="Liu T."/>
            <person name="Brinkac L."/>
            <person name="Kim M."/>
            <person name="Losada L."/>
        </authorList>
    </citation>
    <scope>NUCLEOTIDE SEQUENCE [LARGE SCALE GENOMIC DNA]</scope>
    <source>
        <strain evidence="1 2">CHLA-26</strain>
    </source>
</reference>